<keyword evidence="2" id="KW-1185">Reference proteome</keyword>
<protein>
    <submittedName>
        <fullName evidence="1">Uncharacterized protein</fullName>
    </submittedName>
</protein>
<accession>A0AAV7TYF9</accession>
<sequence>MRGRASADTGITLRLIYGDRIRIGSAAARCWLTVFLLAHSTRALPLLHTEDEMSDDFSVVACTMLDEKDCVKEEEWKEAVKQDKVLQELTEWLSRGWPKGFSSFQDVGGLQLRMLHALVARGSEVSKEEKAAGIKKMREAEAIPGCICTFTYK</sequence>
<comment type="caution">
    <text evidence="1">The sequence shown here is derived from an EMBL/GenBank/DDBJ whole genome shotgun (WGS) entry which is preliminary data.</text>
</comment>
<reference evidence="1" key="1">
    <citation type="journal article" date="2022" name="bioRxiv">
        <title>Sequencing and chromosome-scale assembly of the giantPleurodeles waltlgenome.</title>
        <authorList>
            <person name="Brown T."/>
            <person name="Elewa A."/>
            <person name="Iarovenko S."/>
            <person name="Subramanian E."/>
            <person name="Araus A.J."/>
            <person name="Petzold A."/>
            <person name="Susuki M."/>
            <person name="Suzuki K.-i.T."/>
            <person name="Hayashi T."/>
            <person name="Toyoda A."/>
            <person name="Oliveira C."/>
            <person name="Osipova E."/>
            <person name="Leigh N.D."/>
            <person name="Simon A."/>
            <person name="Yun M.H."/>
        </authorList>
    </citation>
    <scope>NUCLEOTIDE SEQUENCE</scope>
    <source>
        <strain evidence="1">20211129_DDA</strain>
        <tissue evidence="1">Liver</tissue>
    </source>
</reference>
<evidence type="ECO:0000313" key="1">
    <source>
        <dbReference type="EMBL" id="KAJ1180864.1"/>
    </source>
</evidence>
<dbReference type="AlphaFoldDB" id="A0AAV7TYF9"/>
<dbReference type="EMBL" id="JANPWB010000006">
    <property type="protein sequence ID" value="KAJ1180864.1"/>
    <property type="molecule type" value="Genomic_DNA"/>
</dbReference>
<name>A0AAV7TYF9_PLEWA</name>
<dbReference type="Proteomes" id="UP001066276">
    <property type="component" value="Chromosome 3_2"/>
</dbReference>
<gene>
    <name evidence="1" type="ORF">NDU88_006079</name>
</gene>
<proteinExistence type="predicted"/>
<organism evidence="1 2">
    <name type="scientific">Pleurodeles waltl</name>
    <name type="common">Iberian ribbed newt</name>
    <dbReference type="NCBI Taxonomy" id="8319"/>
    <lineage>
        <taxon>Eukaryota</taxon>
        <taxon>Metazoa</taxon>
        <taxon>Chordata</taxon>
        <taxon>Craniata</taxon>
        <taxon>Vertebrata</taxon>
        <taxon>Euteleostomi</taxon>
        <taxon>Amphibia</taxon>
        <taxon>Batrachia</taxon>
        <taxon>Caudata</taxon>
        <taxon>Salamandroidea</taxon>
        <taxon>Salamandridae</taxon>
        <taxon>Pleurodelinae</taxon>
        <taxon>Pleurodeles</taxon>
    </lineage>
</organism>
<evidence type="ECO:0000313" key="2">
    <source>
        <dbReference type="Proteomes" id="UP001066276"/>
    </source>
</evidence>